<sequence length="137" mass="14802">MPHSGSCLCGQTKIEITGESFTQQVICHCTDYRHTSGSAFSANIIVAKKNLTITGPVKEYTSPADSGNPVTRIFCGTCGSPISHYSPYFGDNQPVQTGNFMDFADIPISAEVYVKDRWVGLGPVQGAVQWHGMPQKS</sequence>
<dbReference type="PROSITE" id="PS51891">
    <property type="entry name" value="CENP_V_GFA"/>
    <property type="match status" value="1"/>
</dbReference>
<accession>A0A8H5CVU4</accession>
<evidence type="ECO:0000256" key="3">
    <source>
        <dbReference type="ARBA" id="ARBA00022833"/>
    </source>
</evidence>
<evidence type="ECO:0000256" key="4">
    <source>
        <dbReference type="ARBA" id="ARBA00023239"/>
    </source>
</evidence>
<keyword evidence="4" id="KW-0456">Lyase</keyword>
<keyword evidence="3" id="KW-0862">Zinc</keyword>
<keyword evidence="7" id="KW-1185">Reference proteome</keyword>
<dbReference type="Pfam" id="PF04828">
    <property type="entry name" value="GFA"/>
    <property type="match status" value="1"/>
</dbReference>
<dbReference type="Gene3D" id="3.90.1590.10">
    <property type="entry name" value="glutathione-dependent formaldehyde- activating enzyme (gfa)"/>
    <property type="match status" value="1"/>
</dbReference>
<evidence type="ECO:0000259" key="5">
    <source>
        <dbReference type="PROSITE" id="PS51891"/>
    </source>
</evidence>
<feature type="domain" description="CENP-V/GFA" evidence="5">
    <location>
        <begin position="3"/>
        <end position="131"/>
    </location>
</feature>
<comment type="caution">
    <text evidence="6">The sequence shown here is derived from an EMBL/GenBank/DDBJ whole genome shotgun (WGS) entry which is preliminary data.</text>
</comment>
<reference evidence="6 7" key="1">
    <citation type="journal article" date="2020" name="ISME J.">
        <title>Uncovering the hidden diversity of litter-decomposition mechanisms in mushroom-forming fungi.</title>
        <authorList>
            <person name="Floudas D."/>
            <person name="Bentzer J."/>
            <person name="Ahren D."/>
            <person name="Johansson T."/>
            <person name="Persson P."/>
            <person name="Tunlid A."/>
        </authorList>
    </citation>
    <scope>NUCLEOTIDE SEQUENCE [LARGE SCALE GENOMIC DNA]</scope>
    <source>
        <strain evidence="6 7">CBS 146.42</strain>
    </source>
</reference>
<evidence type="ECO:0000313" key="6">
    <source>
        <dbReference type="EMBL" id="KAF5348890.1"/>
    </source>
</evidence>
<dbReference type="EMBL" id="JAACJO010000018">
    <property type="protein sequence ID" value="KAF5348890.1"/>
    <property type="molecule type" value="Genomic_DNA"/>
</dbReference>
<dbReference type="Proteomes" id="UP000559027">
    <property type="component" value="Unassembled WGS sequence"/>
</dbReference>
<dbReference type="SUPFAM" id="SSF51316">
    <property type="entry name" value="Mss4-like"/>
    <property type="match status" value="1"/>
</dbReference>
<evidence type="ECO:0000313" key="7">
    <source>
        <dbReference type="Proteomes" id="UP000559027"/>
    </source>
</evidence>
<dbReference type="InterPro" id="IPR011057">
    <property type="entry name" value="Mss4-like_sf"/>
</dbReference>
<dbReference type="OrthoDB" id="428768at2759"/>
<dbReference type="GO" id="GO:0016846">
    <property type="term" value="F:carbon-sulfur lyase activity"/>
    <property type="evidence" value="ECO:0007669"/>
    <property type="project" value="InterPro"/>
</dbReference>
<keyword evidence="2" id="KW-0479">Metal-binding</keyword>
<dbReference type="PANTHER" id="PTHR33337:SF30">
    <property type="entry name" value="DUF636 DOMAIN PROTEIN (AFU_ORTHOLOGUE AFUA_1G03180)"/>
    <property type="match status" value="1"/>
</dbReference>
<dbReference type="AlphaFoldDB" id="A0A8H5CVU4"/>
<comment type="similarity">
    <text evidence="1">Belongs to the Gfa family.</text>
</comment>
<dbReference type="PANTHER" id="PTHR33337">
    <property type="entry name" value="GFA DOMAIN-CONTAINING PROTEIN"/>
    <property type="match status" value="1"/>
</dbReference>
<dbReference type="InterPro" id="IPR006913">
    <property type="entry name" value="CENP-V/GFA"/>
</dbReference>
<evidence type="ECO:0000256" key="1">
    <source>
        <dbReference type="ARBA" id="ARBA00005495"/>
    </source>
</evidence>
<evidence type="ECO:0000256" key="2">
    <source>
        <dbReference type="ARBA" id="ARBA00022723"/>
    </source>
</evidence>
<name>A0A8H5CVU4_9AGAR</name>
<protein>
    <recommendedName>
        <fullName evidence="5">CENP-V/GFA domain-containing protein</fullName>
    </recommendedName>
</protein>
<gene>
    <name evidence="6" type="ORF">D9756_009823</name>
</gene>
<proteinExistence type="inferred from homology"/>
<dbReference type="GO" id="GO:0046872">
    <property type="term" value="F:metal ion binding"/>
    <property type="evidence" value="ECO:0007669"/>
    <property type="project" value="UniProtKB-KW"/>
</dbReference>
<organism evidence="6 7">
    <name type="scientific">Leucocoprinus leucothites</name>
    <dbReference type="NCBI Taxonomy" id="201217"/>
    <lineage>
        <taxon>Eukaryota</taxon>
        <taxon>Fungi</taxon>
        <taxon>Dikarya</taxon>
        <taxon>Basidiomycota</taxon>
        <taxon>Agaricomycotina</taxon>
        <taxon>Agaricomycetes</taxon>
        <taxon>Agaricomycetidae</taxon>
        <taxon>Agaricales</taxon>
        <taxon>Agaricineae</taxon>
        <taxon>Agaricaceae</taxon>
        <taxon>Leucocoprinus</taxon>
    </lineage>
</organism>